<protein>
    <submittedName>
        <fullName evidence="3">Uncharacterized protein</fullName>
    </submittedName>
</protein>
<reference evidence="3" key="1">
    <citation type="journal article" date="2023" name="Mol. Phylogenet. Evol.">
        <title>Genome-scale phylogeny and comparative genomics of the fungal order Sordariales.</title>
        <authorList>
            <person name="Hensen N."/>
            <person name="Bonometti L."/>
            <person name="Westerberg I."/>
            <person name="Brannstrom I.O."/>
            <person name="Guillou S."/>
            <person name="Cros-Aarteil S."/>
            <person name="Calhoun S."/>
            <person name="Haridas S."/>
            <person name="Kuo A."/>
            <person name="Mondo S."/>
            <person name="Pangilinan J."/>
            <person name="Riley R."/>
            <person name="LaButti K."/>
            <person name="Andreopoulos B."/>
            <person name="Lipzen A."/>
            <person name="Chen C."/>
            <person name="Yan M."/>
            <person name="Daum C."/>
            <person name="Ng V."/>
            <person name="Clum A."/>
            <person name="Steindorff A."/>
            <person name="Ohm R.A."/>
            <person name="Martin F."/>
            <person name="Silar P."/>
            <person name="Natvig D.O."/>
            <person name="Lalanne C."/>
            <person name="Gautier V."/>
            <person name="Ament-Velasquez S.L."/>
            <person name="Kruys A."/>
            <person name="Hutchinson M.I."/>
            <person name="Powell A.J."/>
            <person name="Barry K."/>
            <person name="Miller A.N."/>
            <person name="Grigoriev I.V."/>
            <person name="Debuchy R."/>
            <person name="Gladieux P."/>
            <person name="Hiltunen Thoren M."/>
            <person name="Johannesson H."/>
        </authorList>
    </citation>
    <scope>NUCLEOTIDE SEQUENCE</scope>
    <source>
        <strain evidence="3">CBS 359.72</strain>
    </source>
</reference>
<feature type="chain" id="PRO_5042976144" evidence="2">
    <location>
        <begin position="19"/>
        <end position="261"/>
    </location>
</feature>
<keyword evidence="2" id="KW-0732">Signal</keyword>
<feature type="region of interest" description="Disordered" evidence="1">
    <location>
        <begin position="42"/>
        <end position="72"/>
    </location>
</feature>
<feature type="compositionally biased region" description="Polar residues" evidence="1">
    <location>
        <begin position="208"/>
        <end position="226"/>
    </location>
</feature>
<feature type="region of interest" description="Disordered" evidence="1">
    <location>
        <begin position="208"/>
        <end position="261"/>
    </location>
</feature>
<organism evidence="3 4">
    <name type="scientific">Corynascus novoguineensis</name>
    <dbReference type="NCBI Taxonomy" id="1126955"/>
    <lineage>
        <taxon>Eukaryota</taxon>
        <taxon>Fungi</taxon>
        <taxon>Dikarya</taxon>
        <taxon>Ascomycota</taxon>
        <taxon>Pezizomycotina</taxon>
        <taxon>Sordariomycetes</taxon>
        <taxon>Sordariomycetidae</taxon>
        <taxon>Sordariales</taxon>
        <taxon>Chaetomiaceae</taxon>
        <taxon>Corynascus</taxon>
    </lineage>
</organism>
<proteinExistence type="predicted"/>
<evidence type="ECO:0000256" key="2">
    <source>
        <dbReference type="SAM" id="SignalP"/>
    </source>
</evidence>
<feature type="signal peptide" evidence="2">
    <location>
        <begin position="1"/>
        <end position="18"/>
    </location>
</feature>
<comment type="caution">
    <text evidence="3">The sequence shown here is derived from an EMBL/GenBank/DDBJ whole genome shotgun (WGS) entry which is preliminary data.</text>
</comment>
<gene>
    <name evidence="3" type="ORF">C7999DRAFT_30536</name>
</gene>
<feature type="compositionally biased region" description="Low complexity" evidence="1">
    <location>
        <begin position="241"/>
        <end position="261"/>
    </location>
</feature>
<evidence type="ECO:0000313" key="4">
    <source>
        <dbReference type="Proteomes" id="UP001303647"/>
    </source>
</evidence>
<evidence type="ECO:0000256" key="1">
    <source>
        <dbReference type="SAM" id="MobiDB-lite"/>
    </source>
</evidence>
<keyword evidence="4" id="KW-1185">Reference proteome</keyword>
<dbReference type="EMBL" id="MU857629">
    <property type="protein sequence ID" value="KAK4249006.1"/>
    <property type="molecule type" value="Genomic_DNA"/>
</dbReference>
<name>A0AAN7CVW1_9PEZI</name>
<feature type="compositionally biased region" description="Basic and acidic residues" evidence="1">
    <location>
        <begin position="227"/>
        <end position="239"/>
    </location>
</feature>
<evidence type="ECO:0000313" key="3">
    <source>
        <dbReference type="EMBL" id="KAK4249006.1"/>
    </source>
</evidence>
<sequence length="261" mass="28935">MKLTRAILGIAIAATASALPRFNFGGNCANAVPDVDNLGTTQAAKQKRSHHPAPSSMNSLEAPQINSPGYEQDTSAMLASSGIQKDQAMHVEKTPKSHIDEQDASRSYAAKEMAYTQHTAMEGKRLNMANGATSSSSHCKDGLLVKIRNFFGSLRHTSQNQLHMDSQQEHGMQQRPAENMDNNNHKEALLGAQHDEAMPQDHILARSQMSQASVGMQDTEQQGNQKQEMEINTYREENHSQQQQQQQQQQKMQKQMQPQSA</sequence>
<dbReference type="AlphaFoldDB" id="A0AAN7CVW1"/>
<dbReference type="Proteomes" id="UP001303647">
    <property type="component" value="Unassembled WGS sequence"/>
</dbReference>
<accession>A0AAN7CVW1</accession>
<feature type="compositionally biased region" description="Polar residues" evidence="1">
    <location>
        <begin position="55"/>
        <end position="72"/>
    </location>
</feature>
<reference evidence="3" key="2">
    <citation type="submission" date="2023-05" db="EMBL/GenBank/DDBJ databases">
        <authorList>
            <consortium name="Lawrence Berkeley National Laboratory"/>
            <person name="Steindorff A."/>
            <person name="Hensen N."/>
            <person name="Bonometti L."/>
            <person name="Westerberg I."/>
            <person name="Brannstrom I.O."/>
            <person name="Guillou S."/>
            <person name="Cros-Aarteil S."/>
            <person name="Calhoun S."/>
            <person name="Haridas S."/>
            <person name="Kuo A."/>
            <person name="Mondo S."/>
            <person name="Pangilinan J."/>
            <person name="Riley R."/>
            <person name="Labutti K."/>
            <person name="Andreopoulos B."/>
            <person name="Lipzen A."/>
            <person name="Chen C."/>
            <person name="Yanf M."/>
            <person name="Daum C."/>
            <person name="Ng V."/>
            <person name="Clum A."/>
            <person name="Ohm R."/>
            <person name="Martin F."/>
            <person name="Silar P."/>
            <person name="Natvig D."/>
            <person name="Lalanne C."/>
            <person name="Gautier V."/>
            <person name="Ament-Velasquez S.L."/>
            <person name="Kruys A."/>
            <person name="Hutchinson M.I."/>
            <person name="Powell A.J."/>
            <person name="Barry K."/>
            <person name="Miller A.N."/>
            <person name="Grigoriev I.V."/>
            <person name="Debuchy R."/>
            <person name="Gladieux P."/>
            <person name="Thoren M.H."/>
            <person name="Johannesson H."/>
        </authorList>
    </citation>
    <scope>NUCLEOTIDE SEQUENCE</scope>
    <source>
        <strain evidence="3">CBS 359.72</strain>
    </source>
</reference>